<dbReference type="GO" id="GO:0031417">
    <property type="term" value="C:NatC complex"/>
    <property type="evidence" value="ECO:0007669"/>
    <property type="project" value="InterPro"/>
</dbReference>
<keyword evidence="1" id="KW-0472">Membrane</keyword>
<dbReference type="Pfam" id="PF04112">
    <property type="entry name" value="Mak10"/>
    <property type="match status" value="1"/>
</dbReference>
<reference evidence="4" key="1">
    <citation type="submission" date="2015-01" db="EMBL/GenBank/DDBJ databases">
        <authorList>
            <person name="Aksoy S."/>
            <person name="Warren W."/>
            <person name="Wilson R.K."/>
        </authorList>
    </citation>
    <scope>NUCLEOTIDE SEQUENCE [LARGE SCALE GENOMIC DNA]</scope>
    <source>
        <strain evidence="4">IAEA</strain>
    </source>
</reference>
<organism evidence="3 4">
    <name type="scientific">Glossina palpalis gambiensis</name>
    <dbReference type="NCBI Taxonomy" id="67801"/>
    <lineage>
        <taxon>Eukaryota</taxon>
        <taxon>Metazoa</taxon>
        <taxon>Ecdysozoa</taxon>
        <taxon>Arthropoda</taxon>
        <taxon>Hexapoda</taxon>
        <taxon>Insecta</taxon>
        <taxon>Pterygota</taxon>
        <taxon>Neoptera</taxon>
        <taxon>Endopterygota</taxon>
        <taxon>Diptera</taxon>
        <taxon>Brachycera</taxon>
        <taxon>Muscomorpha</taxon>
        <taxon>Hippoboscoidea</taxon>
        <taxon>Glossinidae</taxon>
        <taxon>Glossina</taxon>
    </lineage>
</organism>
<feature type="domain" description="NAA35-like N-terminal" evidence="2">
    <location>
        <begin position="14"/>
        <end position="71"/>
    </location>
</feature>
<feature type="transmembrane region" description="Helical" evidence="1">
    <location>
        <begin position="12"/>
        <end position="30"/>
    </location>
</feature>
<dbReference type="STRING" id="67801.A0A1B0C6Q7"/>
<keyword evidence="1" id="KW-0812">Transmembrane</keyword>
<sequence>MNAPQKKSSIKVMFTLLIFDALFASMVSWLEGNSVDQVLFTCLYLHAPAKIEDKALRSFGHANRRQGRQLVDC</sequence>
<dbReference type="EMBL" id="JXJN01026849">
    <property type="status" value="NOT_ANNOTATED_CDS"/>
    <property type="molecule type" value="Genomic_DNA"/>
</dbReference>
<accession>A0A1B0C6Q7</accession>
<dbReference type="EMBL" id="JXJN01026850">
    <property type="status" value="NOT_ANNOTATED_CDS"/>
    <property type="molecule type" value="Genomic_DNA"/>
</dbReference>
<keyword evidence="4" id="KW-1185">Reference proteome</keyword>
<dbReference type="AlphaFoldDB" id="A0A1B0C6Q7"/>
<dbReference type="EnsemblMetazoa" id="GPPI050623-RA">
    <property type="protein sequence ID" value="GPPI050623-PA"/>
    <property type="gene ID" value="GPPI050623"/>
</dbReference>
<proteinExistence type="predicted"/>
<dbReference type="VEuPathDB" id="VectorBase:GPPI050623"/>
<dbReference type="Proteomes" id="UP000092460">
    <property type="component" value="Unassembled WGS sequence"/>
</dbReference>
<name>A0A1B0C6Q7_9MUSC</name>
<protein>
    <recommendedName>
        <fullName evidence="2">NAA35-like N-terminal domain-containing protein</fullName>
    </recommendedName>
</protein>
<evidence type="ECO:0000256" key="1">
    <source>
        <dbReference type="SAM" id="Phobius"/>
    </source>
</evidence>
<keyword evidence="1" id="KW-1133">Transmembrane helix</keyword>
<evidence type="ECO:0000313" key="3">
    <source>
        <dbReference type="EnsemblMetazoa" id="GPPI050623-PA"/>
    </source>
</evidence>
<dbReference type="InterPro" id="IPR057983">
    <property type="entry name" value="NAA35-like_N"/>
</dbReference>
<evidence type="ECO:0000313" key="4">
    <source>
        <dbReference type="Proteomes" id="UP000092460"/>
    </source>
</evidence>
<reference evidence="3" key="2">
    <citation type="submission" date="2020-05" db="UniProtKB">
        <authorList>
            <consortium name="EnsemblMetazoa"/>
        </authorList>
    </citation>
    <scope>IDENTIFICATION</scope>
    <source>
        <strain evidence="3">IAEA</strain>
    </source>
</reference>
<evidence type="ECO:0000259" key="2">
    <source>
        <dbReference type="Pfam" id="PF04112"/>
    </source>
</evidence>